<dbReference type="AlphaFoldDB" id="A0AA88CY60"/>
<gene>
    <name evidence="1" type="ORF">TIFTF001_040100</name>
</gene>
<name>A0AA88CY60_FICCA</name>
<protein>
    <submittedName>
        <fullName evidence="1">Uncharacterized protein</fullName>
    </submittedName>
</protein>
<comment type="caution">
    <text evidence="1">The sequence shown here is derived from an EMBL/GenBank/DDBJ whole genome shotgun (WGS) entry which is preliminary data.</text>
</comment>
<keyword evidence="2" id="KW-1185">Reference proteome</keyword>
<evidence type="ECO:0000313" key="2">
    <source>
        <dbReference type="Proteomes" id="UP001187192"/>
    </source>
</evidence>
<accession>A0AA88CY60</accession>
<reference evidence="1" key="1">
    <citation type="submission" date="2023-07" db="EMBL/GenBank/DDBJ databases">
        <title>draft genome sequence of fig (Ficus carica).</title>
        <authorList>
            <person name="Takahashi T."/>
            <person name="Nishimura K."/>
        </authorList>
    </citation>
    <scope>NUCLEOTIDE SEQUENCE</scope>
</reference>
<proteinExistence type="predicted"/>
<dbReference type="EMBL" id="BTGU01001336">
    <property type="protein sequence ID" value="GMN21744.1"/>
    <property type="molecule type" value="Genomic_DNA"/>
</dbReference>
<organism evidence="1 2">
    <name type="scientific">Ficus carica</name>
    <name type="common">Common fig</name>
    <dbReference type="NCBI Taxonomy" id="3494"/>
    <lineage>
        <taxon>Eukaryota</taxon>
        <taxon>Viridiplantae</taxon>
        <taxon>Streptophyta</taxon>
        <taxon>Embryophyta</taxon>
        <taxon>Tracheophyta</taxon>
        <taxon>Spermatophyta</taxon>
        <taxon>Magnoliopsida</taxon>
        <taxon>eudicotyledons</taxon>
        <taxon>Gunneridae</taxon>
        <taxon>Pentapetalae</taxon>
        <taxon>rosids</taxon>
        <taxon>fabids</taxon>
        <taxon>Rosales</taxon>
        <taxon>Moraceae</taxon>
        <taxon>Ficeae</taxon>
        <taxon>Ficus</taxon>
    </lineage>
</organism>
<sequence length="115" mass="12969">MNMEIRHLAYYALSSMREGNQIEVSIPYTISGTNVPVFLNFNDIYEFINFQEISATCILVYLRYLEELCDINGQAEKFVLLSPTLISPVRTDNPDAGLRERADALIAFLCGTPKG</sequence>
<dbReference type="Proteomes" id="UP001187192">
    <property type="component" value="Unassembled WGS sequence"/>
</dbReference>
<evidence type="ECO:0000313" key="1">
    <source>
        <dbReference type="EMBL" id="GMN21744.1"/>
    </source>
</evidence>